<gene>
    <name evidence="1" type="ORF">EHH44_06480</name>
</gene>
<evidence type="ECO:0000313" key="1">
    <source>
        <dbReference type="EMBL" id="RRR47222.1"/>
    </source>
</evidence>
<accession>A0ACD2EQR2</accession>
<evidence type="ECO:0000313" key="2">
    <source>
        <dbReference type="Proteomes" id="UP000268891"/>
    </source>
</evidence>
<proteinExistence type="predicted"/>
<sequence length="597" mass="60538">MTNRRMQAVAVAATAGGGLLTAAFLQAAVATAAPGADAFTIDGTTFDPFTTDSTGTQTEGFDLVGPLNLAPPLLGLGGGKALGILNLAPQSFDLYNGTTSLGTVDTNETVSTLLGLHNTAFTVLSSTAADGVDASQLPVEGTVYDVLNLGGGFYNVYVATPGEHGTVTDTLVTPFGNTDLSALFAGMNAANPLQPGDAFAALQAGDSSIGDDAFTIGGFTFNPFSTGTDGTVTDGFTPVDSLASIPPLLNLGGGQLTLSTSFPEAQPQAFAPQDFEVYSGTGSEATELGSVKTAVDVTNLLGMTNTQFIVQGVTAADGVDAEKLPVLGSVYDAFNLGNGWANVYTATPDVVAEDGTVTHGTVHDTLVTPFGNIDLSSLFGGFNAANPLDPGDAFTGLHVADSSLGDDAFSLGGYVFDPFTGSGDTMTEGFHVIPALLGAAPLLSLGGATVGLGDSTPINFAPQDFTIYGGTDDADLGTIRASVNVSNLVGFANTEFTVQSITAAGGVEDALLPAKGTVYDVLNFGGGWQNIYIATPGEDGTITDTLVTPFGNVDLSSLFDMFNAANPLDPGDAFTGLDEAMSTAAGSFDLFDPSSWF</sequence>
<dbReference type="Proteomes" id="UP000268891">
    <property type="component" value="Unassembled WGS sequence"/>
</dbReference>
<keyword evidence="2" id="KW-1185">Reference proteome</keyword>
<name>A0ACD2EQR2_9MYCO</name>
<protein>
    <submittedName>
        <fullName evidence="1">Uncharacterized protein</fullName>
    </submittedName>
</protein>
<organism evidence="1 2">
    <name type="scientific">Mycolicibacter terrae</name>
    <dbReference type="NCBI Taxonomy" id="1788"/>
    <lineage>
        <taxon>Bacteria</taxon>
        <taxon>Bacillati</taxon>
        <taxon>Actinomycetota</taxon>
        <taxon>Actinomycetes</taxon>
        <taxon>Mycobacteriales</taxon>
        <taxon>Mycobacteriaceae</taxon>
        <taxon>Mycolicibacter</taxon>
    </lineage>
</organism>
<comment type="caution">
    <text evidence="1">The sequence shown here is derived from an EMBL/GenBank/DDBJ whole genome shotgun (WGS) entry which is preliminary data.</text>
</comment>
<dbReference type="EMBL" id="RRZR01000007">
    <property type="protein sequence ID" value="RRR47222.1"/>
    <property type="molecule type" value="Genomic_DNA"/>
</dbReference>
<reference evidence="1" key="1">
    <citation type="submission" date="2018-11" db="EMBL/GenBank/DDBJ databases">
        <authorList>
            <person name="Sattar A."/>
            <person name="Zunita Z."/>
            <person name="Jalila A."/>
            <person name="Saleha A.A."/>
        </authorList>
    </citation>
    <scope>NUCLEOTIDE SEQUENCE</scope>
    <source>
        <strain evidence="1">F12-74</strain>
    </source>
</reference>